<dbReference type="HOGENOM" id="CLU_2251046_0_0_1"/>
<dbReference type="EMBL" id="KN832971">
    <property type="protein sequence ID" value="KIM91631.1"/>
    <property type="molecule type" value="Genomic_DNA"/>
</dbReference>
<organism evidence="1 2">
    <name type="scientific">Piloderma croceum (strain F 1598)</name>
    <dbReference type="NCBI Taxonomy" id="765440"/>
    <lineage>
        <taxon>Eukaryota</taxon>
        <taxon>Fungi</taxon>
        <taxon>Dikarya</taxon>
        <taxon>Basidiomycota</taxon>
        <taxon>Agaricomycotina</taxon>
        <taxon>Agaricomycetes</taxon>
        <taxon>Agaricomycetidae</taxon>
        <taxon>Atheliales</taxon>
        <taxon>Atheliaceae</taxon>
        <taxon>Piloderma</taxon>
    </lineage>
</organism>
<accession>A0A0C3GM99</accession>
<dbReference type="AlphaFoldDB" id="A0A0C3GM99"/>
<dbReference type="Proteomes" id="UP000054166">
    <property type="component" value="Unassembled WGS sequence"/>
</dbReference>
<sequence length="104" mass="11489">MYFAAVAGLQGTTQNLLSHPHAGEINRIANLPSSGYDAAVEYNNNLRDKPSNLLETTIHCSDMSGVVEYFVADCGTSVFSGDYFVLEDRKKHVTAEELHRVRVN</sequence>
<dbReference type="InParanoid" id="A0A0C3GM99"/>
<reference evidence="2" key="2">
    <citation type="submission" date="2015-01" db="EMBL/GenBank/DDBJ databases">
        <title>Evolutionary Origins and Diversification of the Mycorrhizal Mutualists.</title>
        <authorList>
            <consortium name="DOE Joint Genome Institute"/>
            <consortium name="Mycorrhizal Genomics Consortium"/>
            <person name="Kohler A."/>
            <person name="Kuo A."/>
            <person name="Nagy L.G."/>
            <person name="Floudas D."/>
            <person name="Copeland A."/>
            <person name="Barry K.W."/>
            <person name="Cichocki N."/>
            <person name="Veneault-Fourrey C."/>
            <person name="LaButti K."/>
            <person name="Lindquist E.A."/>
            <person name="Lipzen A."/>
            <person name="Lundell T."/>
            <person name="Morin E."/>
            <person name="Murat C."/>
            <person name="Riley R."/>
            <person name="Ohm R."/>
            <person name="Sun H."/>
            <person name="Tunlid A."/>
            <person name="Henrissat B."/>
            <person name="Grigoriev I.V."/>
            <person name="Hibbett D.S."/>
            <person name="Martin F."/>
        </authorList>
    </citation>
    <scope>NUCLEOTIDE SEQUENCE [LARGE SCALE GENOMIC DNA]</scope>
    <source>
        <strain evidence="2">F 1598</strain>
    </source>
</reference>
<proteinExistence type="predicted"/>
<evidence type="ECO:0000313" key="2">
    <source>
        <dbReference type="Proteomes" id="UP000054166"/>
    </source>
</evidence>
<protein>
    <submittedName>
        <fullName evidence="1">Uncharacterized protein</fullName>
    </submittedName>
</protein>
<keyword evidence="2" id="KW-1185">Reference proteome</keyword>
<reference evidence="1 2" key="1">
    <citation type="submission" date="2014-04" db="EMBL/GenBank/DDBJ databases">
        <authorList>
            <consortium name="DOE Joint Genome Institute"/>
            <person name="Kuo A."/>
            <person name="Tarkka M."/>
            <person name="Buscot F."/>
            <person name="Kohler A."/>
            <person name="Nagy L.G."/>
            <person name="Floudas D."/>
            <person name="Copeland A."/>
            <person name="Barry K.W."/>
            <person name="Cichocki N."/>
            <person name="Veneault-Fourrey C."/>
            <person name="LaButti K."/>
            <person name="Lindquist E.A."/>
            <person name="Lipzen A."/>
            <person name="Lundell T."/>
            <person name="Morin E."/>
            <person name="Murat C."/>
            <person name="Sun H."/>
            <person name="Tunlid A."/>
            <person name="Henrissat B."/>
            <person name="Grigoriev I.V."/>
            <person name="Hibbett D.S."/>
            <person name="Martin F."/>
            <person name="Nordberg H.P."/>
            <person name="Cantor M.N."/>
            <person name="Hua S.X."/>
        </authorList>
    </citation>
    <scope>NUCLEOTIDE SEQUENCE [LARGE SCALE GENOMIC DNA]</scope>
    <source>
        <strain evidence="1 2">F 1598</strain>
    </source>
</reference>
<evidence type="ECO:0000313" key="1">
    <source>
        <dbReference type="EMBL" id="KIM91631.1"/>
    </source>
</evidence>
<dbReference type="OrthoDB" id="3286975at2759"/>
<gene>
    <name evidence="1" type="ORF">PILCRDRAFT_810916</name>
</gene>
<name>A0A0C3GM99_PILCF</name>